<dbReference type="PRINTS" id="PR01217">
    <property type="entry name" value="PRICHEXTENSN"/>
</dbReference>
<organism evidence="7 8">
    <name type="scientific">Thalictrum thalictroides</name>
    <name type="common">Rue-anemone</name>
    <name type="synonym">Anemone thalictroides</name>
    <dbReference type="NCBI Taxonomy" id="46969"/>
    <lineage>
        <taxon>Eukaryota</taxon>
        <taxon>Viridiplantae</taxon>
        <taxon>Streptophyta</taxon>
        <taxon>Embryophyta</taxon>
        <taxon>Tracheophyta</taxon>
        <taxon>Spermatophyta</taxon>
        <taxon>Magnoliopsida</taxon>
        <taxon>Ranunculales</taxon>
        <taxon>Ranunculaceae</taxon>
        <taxon>Thalictroideae</taxon>
        <taxon>Thalictrum</taxon>
    </lineage>
</organism>
<feature type="signal peptide" evidence="5">
    <location>
        <begin position="1"/>
        <end position="24"/>
    </location>
</feature>
<evidence type="ECO:0000256" key="5">
    <source>
        <dbReference type="SAM" id="SignalP"/>
    </source>
</evidence>
<keyword evidence="4" id="KW-0472">Membrane</keyword>
<gene>
    <name evidence="7" type="ORF">FRX31_030954</name>
</gene>
<feature type="compositionally biased region" description="Pro residues" evidence="3">
    <location>
        <begin position="132"/>
        <end position="150"/>
    </location>
</feature>
<dbReference type="InterPro" id="IPR003245">
    <property type="entry name" value="Phytocyanin_dom"/>
</dbReference>
<feature type="compositionally biased region" description="Low complexity" evidence="3">
    <location>
        <begin position="151"/>
        <end position="162"/>
    </location>
</feature>
<dbReference type="AlphaFoldDB" id="A0A7J6V415"/>
<proteinExistence type="predicted"/>
<keyword evidence="4" id="KW-0812">Transmembrane</keyword>
<protein>
    <submittedName>
        <fullName evidence="7">Early nodulin-like protein</fullName>
    </submittedName>
</protein>
<dbReference type="CDD" id="cd13920">
    <property type="entry name" value="Stellacyanin"/>
    <property type="match status" value="1"/>
</dbReference>
<evidence type="ECO:0000256" key="2">
    <source>
        <dbReference type="ARBA" id="ARBA00023180"/>
    </source>
</evidence>
<dbReference type="PANTHER" id="PTHR33021:SF496">
    <property type="entry name" value="OS08G0482700 PROTEIN"/>
    <property type="match status" value="1"/>
</dbReference>
<feature type="chain" id="PRO_5029789674" evidence="5">
    <location>
        <begin position="25"/>
        <end position="214"/>
    </location>
</feature>
<feature type="region of interest" description="Disordered" evidence="3">
    <location>
        <begin position="130"/>
        <end position="191"/>
    </location>
</feature>
<dbReference type="PROSITE" id="PS51257">
    <property type="entry name" value="PROKAR_LIPOPROTEIN"/>
    <property type="match status" value="1"/>
</dbReference>
<dbReference type="SUPFAM" id="SSF49503">
    <property type="entry name" value="Cupredoxins"/>
    <property type="match status" value="1"/>
</dbReference>
<keyword evidence="1" id="KW-1015">Disulfide bond</keyword>
<accession>A0A7J6V415</accession>
<keyword evidence="5" id="KW-0732">Signal</keyword>
<evidence type="ECO:0000256" key="3">
    <source>
        <dbReference type="SAM" id="MobiDB-lite"/>
    </source>
</evidence>
<evidence type="ECO:0000259" key="6">
    <source>
        <dbReference type="PROSITE" id="PS51485"/>
    </source>
</evidence>
<dbReference type="GO" id="GO:0009055">
    <property type="term" value="F:electron transfer activity"/>
    <property type="evidence" value="ECO:0007669"/>
    <property type="project" value="InterPro"/>
</dbReference>
<comment type="caution">
    <text evidence="7">The sequence shown here is derived from an EMBL/GenBank/DDBJ whole genome shotgun (WGS) entry which is preliminary data.</text>
</comment>
<dbReference type="Proteomes" id="UP000554482">
    <property type="component" value="Unassembled WGS sequence"/>
</dbReference>
<dbReference type="PROSITE" id="PS51485">
    <property type="entry name" value="PHYTOCYANIN"/>
    <property type="match status" value="1"/>
</dbReference>
<evidence type="ECO:0000256" key="4">
    <source>
        <dbReference type="SAM" id="Phobius"/>
    </source>
</evidence>
<dbReference type="InterPro" id="IPR008972">
    <property type="entry name" value="Cupredoxin"/>
</dbReference>
<dbReference type="GO" id="GO:0005886">
    <property type="term" value="C:plasma membrane"/>
    <property type="evidence" value="ECO:0007669"/>
    <property type="project" value="TreeGrafter"/>
</dbReference>
<dbReference type="FunFam" id="2.60.40.420:FF:000034">
    <property type="entry name" value="Cupredoxin superfamily protein"/>
    <property type="match status" value="1"/>
</dbReference>
<keyword evidence="4" id="KW-1133">Transmembrane helix</keyword>
<dbReference type="Gene3D" id="2.60.40.420">
    <property type="entry name" value="Cupredoxins - blue copper proteins"/>
    <property type="match status" value="1"/>
</dbReference>
<dbReference type="OrthoDB" id="5421909at2759"/>
<evidence type="ECO:0000256" key="1">
    <source>
        <dbReference type="ARBA" id="ARBA00023157"/>
    </source>
</evidence>
<evidence type="ECO:0000313" key="7">
    <source>
        <dbReference type="EMBL" id="KAF5179461.1"/>
    </source>
</evidence>
<name>A0A7J6V415_THATH</name>
<dbReference type="Pfam" id="PF02298">
    <property type="entry name" value="Cu_bind_like"/>
    <property type="match status" value="1"/>
</dbReference>
<keyword evidence="8" id="KW-1185">Reference proteome</keyword>
<sequence>MAASMNRLVGFLFVVIALVSCTTAQTTHVVGGSTGWAIPPSATTYSNWASNQVFRVGDSLVFNFAGMHDVATVTRAAYDACDASSPIGPIQTTSPVTITLSSQGQQYYFCAIQGHCSSGQKLAINVVGAAASPPPTTTPSSPPPRTPTPPTGSATPPTTTPTSSPPPPTNTATPPTTSVARPPTAGGPPSNSAMGLAVSGFSVTFLSIAMAFFF</sequence>
<keyword evidence="2" id="KW-0325">Glycoprotein</keyword>
<dbReference type="InterPro" id="IPR039391">
    <property type="entry name" value="Phytocyanin-like"/>
</dbReference>
<feature type="transmembrane region" description="Helical" evidence="4">
    <location>
        <begin position="193"/>
        <end position="213"/>
    </location>
</feature>
<dbReference type="PANTHER" id="PTHR33021">
    <property type="entry name" value="BLUE COPPER PROTEIN"/>
    <property type="match status" value="1"/>
</dbReference>
<feature type="domain" description="Phytocyanin" evidence="6">
    <location>
        <begin position="26"/>
        <end position="128"/>
    </location>
</feature>
<reference evidence="7 8" key="1">
    <citation type="submission" date="2020-06" db="EMBL/GenBank/DDBJ databases">
        <title>Transcriptomic and genomic resources for Thalictrum thalictroides and T. hernandezii: Facilitating candidate gene discovery in an emerging model plant lineage.</title>
        <authorList>
            <person name="Arias T."/>
            <person name="Riano-Pachon D.M."/>
            <person name="Di Stilio V.S."/>
        </authorList>
    </citation>
    <scope>NUCLEOTIDE SEQUENCE [LARGE SCALE GENOMIC DNA]</scope>
    <source>
        <strain evidence="8">cv. WT478/WT964</strain>
        <tissue evidence="7">Leaves</tissue>
    </source>
</reference>
<dbReference type="EMBL" id="JABWDY010038740">
    <property type="protein sequence ID" value="KAF5179461.1"/>
    <property type="molecule type" value="Genomic_DNA"/>
</dbReference>
<evidence type="ECO:0000313" key="8">
    <source>
        <dbReference type="Proteomes" id="UP000554482"/>
    </source>
</evidence>